<evidence type="ECO:0000313" key="8">
    <source>
        <dbReference type="EMBL" id="HIS47813.1"/>
    </source>
</evidence>
<comment type="function">
    <text evidence="6">Sigma factors are initiation factors that promote the attachment of RNA polymerase to specific initiation sites and are then released.</text>
</comment>
<comment type="activity regulation">
    <text evidence="6">Negatively regulated by the anti-sigma-I factor RsgI.</text>
</comment>
<evidence type="ECO:0000313" key="9">
    <source>
        <dbReference type="Proteomes" id="UP000823927"/>
    </source>
</evidence>
<dbReference type="HAMAP" id="MF_02064">
    <property type="entry name" value="Sigma70_SigI"/>
    <property type="match status" value="1"/>
</dbReference>
<dbReference type="NCBIfam" id="TIGR02937">
    <property type="entry name" value="sigma70-ECF"/>
    <property type="match status" value="1"/>
</dbReference>
<protein>
    <recommendedName>
        <fullName evidence="6">RNA polymerase sigma factor SigI</fullName>
    </recommendedName>
</protein>
<comment type="caution">
    <text evidence="8">The sequence shown here is derived from an EMBL/GenBank/DDBJ whole genome shotgun (WGS) entry which is preliminary data.</text>
</comment>
<feature type="short sequence motif" description="Polymerase core binding" evidence="6">
    <location>
        <begin position="50"/>
        <end position="63"/>
    </location>
</feature>
<evidence type="ECO:0000256" key="4">
    <source>
        <dbReference type="ARBA" id="ARBA00023125"/>
    </source>
</evidence>
<sequence length="245" mass="27961">MDSDHQIVSMVYEAKEDRNAADAFIGRYMGFIKSETAKFIHRIPQEGVDDELSIAMMAFYEAISGYDRSRGNFLSYAARNIHNRLIDFYRKEKRHSSNLSYHQLVSDDDNSHELVDEFADPRNVVDESTVRKVAASEIQEFGRQLALFSLTLSDVAENCPKQKRTLHGCHKALDYARQNPSLLNEFLLKRKVPVTELANGSGISKKTLERHRKYLAAILLALTNGYEIIRGHLYQIIPRKGGEPL</sequence>
<keyword evidence="4 6" id="KW-0238">DNA-binding</keyword>
<feature type="domain" description="RNA polymerase sigma-70 region 2" evidence="7">
    <location>
        <begin position="43"/>
        <end position="94"/>
    </location>
</feature>
<dbReference type="GO" id="GO:0005737">
    <property type="term" value="C:cytoplasm"/>
    <property type="evidence" value="ECO:0007669"/>
    <property type="project" value="UniProtKB-SubCell"/>
</dbReference>
<dbReference type="Gene3D" id="1.10.1740.10">
    <property type="match status" value="1"/>
</dbReference>
<evidence type="ECO:0000256" key="1">
    <source>
        <dbReference type="ARBA" id="ARBA00022490"/>
    </source>
</evidence>
<dbReference type="AlphaFoldDB" id="A0A9D1F528"/>
<evidence type="ECO:0000256" key="3">
    <source>
        <dbReference type="ARBA" id="ARBA00023082"/>
    </source>
</evidence>
<dbReference type="Proteomes" id="UP000823927">
    <property type="component" value="Unassembled WGS sequence"/>
</dbReference>
<name>A0A9D1F528_9FIRM</name>
<comment type="similarity">
    <text evidence="6">Belongs to the sigma-70 factor family. SigI subfamily.</text>
</comment>
<reference evidence="8" key="2">
    <citation type="journal article" date="2021" name="PeerJ">
        <title>Extensive microbial diversity within the chicken gut microbiome revealed by metagenomics and culture.</title>
        <authorList>
            <person name="Gilroy R."/>
            <person name="Ravi A."/>
            <person name="Getino M."/>
            <person name="Pursley I."/>
            <person name="Horton D.L."/>
            <person name="Alikhan N.F."/>
            <person name="Baker D."/>
            <person name="Gharbi K."/>
            <person name="Hall N."/>
            <person name="Watson M."/>
            <person name="Adriaenssens E.M."/>
            <person name="Foster-Nyarko E."/>
            <person name="Jarju S."/>
            <person name="Secka A."/>
            <person name="Antonio M."/>
            <person name="Oren A."/>
            <person name="Chaudhuri R.R."/>
            <person name="La Ragione R."/>
            <person name="Hildebrand F."/>
            <person name="Pallen M.J."/>
        </authorList>
    </citation>
    <scope>NUCLEOTIDE SEQUENCE</scope>
    <source>
        <strain evidence="8">CHK178-757</strain>
    </source>
</reference>
<accession>A0A9D1F528</accession>
<dbReference type="Pfam" id="PF04542">
    <property type="entry name" value="Sigma70_r2"/>
    <property type="match status" value="1"/>
</dbReference>
<comment type="subunit">
    <text evidence="6">Interacts with RsgI.</text>
</comment>
<dbReference type="InterPro" id="IPR013325">
    <property type="entry name" value="RNA_pol_sigma_r2"/>
</dbReference>
<keyword evidence="6" id="KW-0346">Stress response</keyword>
<dbReference type="GO" id="GO:0006352">
    <property type="term" value="P:DNA-templated transcription initiation"/>
    <property type="evidence" value="ECO:0007669"/>
    <property type="project" value="UniProtKB-UniRule"/>
</dbReference>
<comment type="subcellular location">
    <subcellularLocation>
        <location evidence="6">Cytoplasm</location>
    </subcellularLocation>
</comment>
<keyword evidence="3 6" id="KW-0731">Sigma factor</keyword>
<evidence type="ECO:0000256" key="6">
    <source>
        <dbReference type="HAMAP-Rule" id="MF_02064"/>
    </source>
</evidence>
<evidence type="ECO:0000259" key="7">
    <source>
        <dbReference type="Pfam" id="PF04542"/>
    </source>
</evidence>
<dbReference type="InterPro" id="IPR014244">
    <property type="entry name" value="RNA_pol_sigma-I"/>
</dbReference>
<organism evidence="8 9">
    <name type="scientific">Candidatus Scybalocola faecigallinarum</name>
    <dbReference type="NCBI Taxonomy" id="2840941"/>
    <lineage>
        <taxon>Bacteria</taxon>
        <taxon>Bacillati</taxon>
        <taxon>Bacillota</taxon>
        <taxon>Clostridia</taxon>
        <taxon>Lachnospirales</taxon>
        <taxon>Lachnospiraceae</taxon>
        <taxon>Lachnospiraceae incertae sedis</taxon>
        <taxon>Candidatus Scybalocola (ex Gilroy et al. 2021)</taxon>
    </lineage>
</organism>
<keyword evidence="5 6" id="KW-0804">Transcription</keyword>
<dbReference type="InterPro" id="IPR014284">
    <property type="entry name" value="RNA_pol_sigma-70_dom"/>
</dbReference>
<reference evidence="8" key="1">
    <citation type="submission" date="2020-10" db="EMBL/GenBank/DDBJ databases">
        <authorList>
            <person name="Gilroy R."/>
        </authorList>
    </citation>
    <scope>NUCLEOTIDE SEQUENCE</scope>
    <source>
        <strain evidence="8">CHK178-757</strain>
    </source>
</reference>
<evidence type="ECO:0000256" key="5">
    <source>
        <dbReference type="ARBA" id="ARBA00023163"/>
    </source>
</evidence>
<keyword evidence="1 6" id="KW-0963">Cytoplasm</keyword>
<dbReference type="SUPFAM" id="SSF88946">
    <property type="entry name" value="Sigma2 domain of RNA polymerase sigma factors"/>
    <property type="match status" value="1"/>
</dbReference>
<evidence type="ECO:0000256" key="2">
    <source>
        <dbReference type="ARBA" id="ARBA00023015"/>
    </source>
</evidence>
<dbReference type="EMBL" id="DVIT01000035">
    <property type="protein sequence ID" value="HIS47813.1"/>
    <property type="molecule type" value="Genomic_DNA"/>
</dbReference>
<keyword evidence="2 6" id="KW-0805">Transcription regulation</keyword>
<gene>
    <name evidence="6" type="primary">sigI</name>
    <name evidence="8" type="ORF">IAB46_09760</name>
</gene>
<dbReference type="GO" id="GO:0003677">
    <property type="term" value="F:DNA binding"/>
    <property type="evidence" value="ECO:0007669"/>
    <property type="project" value="UniProtKB-UniRule"/>
</dbReference>
<feature type="DNA-binding region" description="H-T-H motif" evidence="6">
    <location>
        <begin position="194"/>
        <end position="213"/>
    </location>
</feature>
<dbReference type="GO" id="GO:0016987">
    <property type="term" value="F:sigma factor activity"/>
    <property type="evidence" value="ECO:0007669"/>
    <property type="project" value="UniProtKB-UniRule"/>
</dbReference>
<proteinExistence type="inferred from homology"/>
<dbReference type="InterPro" id="IPR007627">
    <property type="entry name" value="RNA_pol_sigma70_r2"/>
</dbReference>